<dbReference type="EMBL" id="CAMKVN010002374">
    <property type="protein sequence ID" value="CAI2180799.1"/>
    <property type="molecule type" value="Genomic_DNA"/>
</dbReference>
<evidence type="ECO:0000313" key="3">
    <source>
        <dbReference type="Proteomes" id="UP001153678"/>
    </source>
</evidence>
<feature type="region of interest" description="Disordered" evidence="1">
    <location>
        <begin position="143"/>
        <end position="179"/>
    </location>
</feature>
<feature type="compositionally biased region" description="Polar residues" evidence="1">
    <location>
        <begin position="143"/>
        <end position="160"/>
    </location>
</feature>
<evidence type="ECO:0000313" key="2">
    <source>
        <dbReference type="EMBL" id="CAI2180799.1"/>
    </source>
</evidence>
<organism evidence="2 3">
    <name type="scientific">Funneliformis geosporum</name>
    <dbReference type="NCBI Taxonomy" id="1117311"/>
    <lineage>
        <taxon>Eukaryota</taxon>
        <taxon>Fungi</taxon>
        <taxon>Fungi incertae sedis</taxon>
        <taxon>Mucoromycota</taxon>
        <taxon>Glomeromycotina</taxon>
        <taxon>Glomeromycetes</taxon>
        <taxon>Glomerales</taxon>
        <taxon>Glomeraceae</taxon>
        <taxon>Funneliformis</taxon>
    </lineage>
</organism>
<reference evidence="2" key="1">
    <citation type="submission" date="2022-08" db="EMBL/GenBank/DDBJ databases">
        <authorList>
            <person name="Kallberg Y."/>
            <person name="Tangrot J."/>
            <person name="Rosling A."/>
        </authorList>
    </citation>
    <scope>NUCLEOTIDE SEQUENCE</scope>
    <source>
        <strain evidence="2">Wild A</strain>
    </source>
</reference>
<gene>
    <name evidence="2" type="ORF">FWILDA_LOCUS9761</name>
</gene>
<accession>A0A9W4SU65</accession>
<sequence length="206" mass="23887">MENDLKLHKILPLKRPPIKEIRRTIGGWYRGKKMDTQLNQAEIQRLELIKLKKLGPEFTEKHPKSIYISRTFSMKSLMNSLNMKQEYISKEHEYDINTQSSSLVNESSNIQYQDAGYANLSLNEYTSKELEFDISRHYVKSTTQNASNTRHQSETYNIPLNSSISSGNSSRKRDIEESEINSQVKGKRVKTGDSLISEYLNIDFTE</sequence>
<evidence type="ECO:0000256" key="1">
    <source>
        <dbReference type="SAM" id="MobiDB-lite"/>
    </source>
</evidence>
<comment type="caution">
    <text evidence="2">The sequence shown here is derived from an EMBL/GenBank/DDBJ whole genome shotgun (WGS) entry which is preliminary data.</text>
</comment>
<keyword evidence="3" id="KW-1185">Reference proteome</keyword>
<protein>
    <submittedName>
        <fullName evidence="2">4602_t:CDS:1</fullName>
    </submittedName>
</protein>
<dbReference type="OrthoDB" id="2336939at2759"/>
<name>A0A9W4SU65_9GLOM</name>
<dbReference type="Proteomes" id="UP001153678">
    <property type="component" value="Unassembled WGS sequence"/>
</dbReference>
<proteinExistence type="predicted"/>
<dbReference type="AlphaFoldDB" id="A0A9W4SU65"/>